<dbReference type="EMBL" id="DVFI01000002">
    <property type="protein sequence ID" value="HIQ61992.1"/>
    <property type="molecule type" value="Genomic_DNA"/>
</dbReference>
<name>A0A9D0YU25_9FIRM</name>
<proteinExistence type="predicted"/>
<protein>
    <submittedName>
        <fullName evidence="2">Stage III sporulation protein AB</fullName>
    </submittedName>
</protein>
<keyword evidence="1" id="KW-0472">Membrane</keyword>
<feature type="transmembrane region" description="Helical" evidence="1">
    <location>
        <begin position="149"/>
        <end position="165"/>
    </location>
</feature>
<evidence type="ECO:0000313" key="2">
    <source>
        <dbReference type="EMBL" id="HIQ61992.1"/>
    </source>
</evidence>
<sequence length="166" mass="17624">MPSWPFALLAGAGCALLGLAWAGALSRRRAALDAWARTLMRLEASLAYRPPALADWLLLGVRGETDASVCGVLETAAQRMRQDALLTLSRAAPQPRDLTATDRAALSPLWTGLGAGDEAAQRALLEAVRASLDAQRTQARQAEARDHRLAVSLGVLGALAVFLFLL</sequence>
<dbReference type="Proteomes" id="UP000886819">
    <property type="component" value="Unassembled WGS sequence"/>
</dbReference>
<dbReference type="InterPro" id="IPR014198">
    <property type="entry name" value="Spore_III_AB"/>
</dbReference>
<reference evidence="2" key="2">
    <citation type="journal article" date="2021" name="PeerJ">
        <title>Extensive microbial diversity within the chicken gut microbiome revealed by metagenomics and culture.</title>
        <authorList>
            <person name="Gilroy R."/>
            <person name="Ravi A."/>
            <person name="Getino M."/>
            <person name="Pursley I."/>
            <person name="Horton D.L."/>
            <person name="Alikhan N.F."/>
            <person name="Baker D."/>
            <person name="Gharbi K."/>
            <person name="Hall N."/>
            <person name="Watson M."/>
            <person name="Adriaenssens E.M."/>
            <person name="Foster-Nyarko E."/>
            <person name="Jarju S."/>
            <person name="Secka A."/>
            <person name="Antonio M."/>
            <person name="Oren A."/>
            <person name="Chaudhuri R.R."/>
            <person name="La Ragione R."/>
            <person name="Hildebrand F."/>
            <person name="Pallen M.J."/>
        </authorList>
    </citation>
    <scope>NUCLEOTIDE SEQUENCE</scope>
    <source>
        <strain evidence="2">ChiHile30-977</strain>
    </source>
</reference>
<dbReference type="AlphaFoldDB" id="A0A9D0YU25"/>
<evidence type="ECO:0000256" key="1">
    <source>
        <dbReference type="SAM" id="Phobius"/>
    </source>
</evidence>
<accession>A0A9D0YU25</accession>
<keyword evidence="1" id="KW-0812">Transmembrane</keyword>
<keyword evidence="1" id="KW-1133">Transmembrane helix</keyword>
<evidence type="ECO:0000313" key="3">
    <source>
        <dbReference type="Proteomes" id="UP000886819"/>
    </source>
</evidence>
<organism evidence="2 3">
    <name type="scientific">Candidatus Avichristensenella intestinipullorum</name>
    <dbReference type="NCBI Taxonomy" id="2840693"/>
    <lineage>
        <taxon>Bacteria</taxon>
        <taxon>Bacillati</taxon>
        <taxon>Bacillota</taxon>
        <taxon>Clostridia</taxon>
        <taxon>Candidatus Avichristensenella</taxon>
    </lineage>
</organism>
<comment type="caution">
    <text evidence="2">The sequence shown here is derived from an EMBL/GenBank/DDBJ whole genome shotgun (WGS) entry which is preliminary data.</text>
</comment>
<dbReference type="Pfam" id="PF09548">
    <property type="entry name" value="Spore_III_AB"/>
    <property type="match status" value="1"/>
</dbReference>
<gene>
    <name evidence="2" type="ORF">IAA66_00200</name>
</gene>
<reference evidence="2" key="1">
    <citation type="submission" date="2020-10" db="EMBL/GenBank/DDBJ databases">
        <authorList>
            <person name="Gilroy R."/>
        </authorList>
    </citation>
    <scope>NUCLEOTIDE SEQUENCE</scope>
    <source>
        <strain evidence="2">ChiHile30-977</strain>
    </source>
</reference>